<dbReference type="EMBL" id="OD006336">
    <property type="protein sequence ID" value="CAD7412823.1"/>
    <property type="molecule type" value="Genomic_DNA"/>
</dbReference>
<sequence>MERRDLNSLLARLCQQEEQKKESGLAHFLPKKISKVPGFGQVTAIELTTKRSCEPCVLEKVQHAPILGPNLFSTGTATSRGFMIVEREHVCELQYPVKTIAVIEVRDRGVPEHSNMSNDEIMQQPMAASYEGETKLRCDGSGNSQVGSTNSSGGGAPHEELNKLALDFRPVSTSKTDKCRNFWIFIDSNPELGKIKYMGHRQIHFERRDELLIHRTSLAPVAGLEFQCVVQPSRILLKADSYCDDPTSGCVSRRIRFPSPQNSVHRRKWLNQLVEYKQLNLDRAAALGESSDTSVSKLVHNVAEGPSGLLSVGNLSQERPLLGLSVKLTPDLMYPLVGALPELPSVDSLTQCNVLSSDPVRVRCTSEPLVLADQVAEPPEALLKSLDGFDDQVKFPNPLQIYRAPVTLKNFLKKSQ</sequence>
<proteinExistence type="predicted"/>
<accession>A0A7R9DDQ9</accession>
<feature type="compositionally biased region" description="Polar residues" evidence="1">
    <location>
        <begin position="141"/>
        <end position="151"/>
    </location>
</feature>
<name>A0A7R9DDQ9_TIMPO</name>
<reference evidence="2" key="1">
    <citation type="submission" date="2020-11" db="EMBL/GenBank/DDBJ databases">
        <authorList>
            <person name="Tran Van P."/>
        </authorList>
    </citation>
    <scope>NUCLEOTIDE SEQUENCE</scope>
</reference>
<dbReference type="AlphaFoldDB" id="A0A7R9DDQ9"/>
<organism evidence="2">
    <name type="scientific">Timema poppense</name>
    <name type="common">Walking stick</name>
    <dbReference type="NCBI Taxonomy" id="170557"/>
    <lineage>
        <taxon>Eukaryota</taxon>
        <taxon>Metazoa</taxon>
        <taxon>Ecdysozoa</taxon>
        <taxon>Arthropoda</taxon>
        <taxon>Hexapoda</taxon>
        <taxon>Insecta</taxon>
        <taxon>Pterygota</taxon>
        <taxon>Neoptera</taxon>
        <taxon>Polyneoptera</taxon>
        <taxon>Phasmatodea</taxon>
        <taxon>Timematodea</taxon>
        <taxon>Timematoidea</taxon>
        <taxon>Timematidae</taxon>
        <taxon>Timema</taxon>
    </lineage>
</organism>
<evidence type="ECO:0000313" key="2">
    <source>
        <dbReference type="EMBL" id="CAD7412823.1"/>
    </source>
</evidence>
<feature type="region of interest" description="Disordered" evidence="1">
    <location>
        <begin position="138"/>
        <end position="158"/>
    </location>
</feature>
<gene>
    <name evidence="2" type="ORF">TPSB3V08_LOCUS8654</name>
</gene>
<protein>
    <submittedName>
        <fullName evidence="2">Uncharacterized protein</fullName>
    </submittedName>
</protein>
<evidence type="ECO:0000256" key="1">
    <source>
        <dbReference type="SAM" id="MobiDB-lite"/>
    </source>
</evidence>